<sequence length="245" mass="26973">MIYALTLIPAAVLAANTAEVSTSDVRKGAAFDNIKASWGKSLNVGDFKTNLRCNYDYNENRDFLKDVNLQGNLMEGSGDDLQLAYDVKHNFKTKNTEVKLSATTQGTTLAAEYDTDSKLKEVSASRSVDVADYKVDLRPSWLVQAKTARVKMMSALGGNKDRISAQVDYNTDAGSAAYELGYSRSLEDGKEVSATFSPNDNELEVQYVDSKFENGATWTAKATVDTSDRNILEATKVTLKRAWSW</sequence>
<accession>A0AB34K2I1</accession>
<evidence type="ECO:0000256" key="1">
    <source>
        <dbReference type="SAM" id="SignalP"/>
    </source>
</evidence>
<dbReference type="AlphaFoldDB" id="A0AB34K2I1"/>
<keyword evidence="1" id="KW-0732">Signal</keyword>
<evidence type="ECO:0000313" key="3">
    <source>
        <dbReference type="Proteomes" id="UP001515480"/>
    </source>
</evidence>
<feature type="signal peptide" evidence="1">
    <location>
        <begin position="1"/>
        <end position="22"/>
    </location>
</feature>
<name>A0AB34K2I1_PRYPA</name>
<protein>
    <submittedName>
        <fullName evidence="2">Uncharacterized protein</fullName>
    </submittedName>
</protein>
<dbReference type="EMBL" id="JBGBPQ010000002">
    <property type="protein sequence ID" value="KAL1527587.1"/>
    <property type="molecule type" value="Genomic_DNA"/>
</dbReference>
<proteinExistence type="predicted"/>
<dbReference type="Proteomes" id="UP001515480">
    <property type="component" value="Unassembled WGS sequence"/>
</dbReference>
<evidence type="ECO:0000313" key="2">
    <source>
        <dbReference type="EMBL" id="KAL1527587.1"/>
    </source>
</evidence>
<organism evidence="2 3">
    <name type="scientific">Prymnesium parvum</name>
    <name type="common">Toxic golden alga</name>
    <dbReference type="NCBI Taxonomy" id="97485"/>
    <lineage>
        <taxon>Eukaryota</taxon>
        <taxon>Haptista</taxon>
        <taxon>Haptophyta</taxon>
        <taxon>Prymnesiophyceae</taxon>
        <taxon>Prymnesiales</taxon>
        <taxon>Prymnesiaceae</taxon>
        <taxon>Prymnesium</taxon>
    </lineage>
</organism>
<feature type="chain" id="PRO_5044186576" evidence="1">
    <location>
        <begin position="23"/>
        <end position="245"/>
    </location>
</feature>
<reference evidence="2 3" key="1">
    <citation type="journal article" date="2024" name="Science">
        <title>Giant polyketide synthase enzymes in the biosynthesis of giant marine polyether toxins.</title>
        <authorList>
            <person name="Fallon T.R."/>
            <person name="Shende V.V."/>
            <person name="Wierzbicki I.H."/>
            <person name="Pendleton A.L."/>
            <person name="Watervoot N.F."/>
            <person name="Auber R.P."/>
            <person name="Gonzalez D.J."/>
            <person name="Wisecaver J.H."/>
            <person name="Moore B.S."/>
        </authorList>
    </citation>
    <scope>NUCLEOTIDE SEQUENCE [LARGE SCALE GENOMIC DNA]</scope>
    <source>
        <strain evidence="2 3">12B1</strain>
    </source>
</reference>
<gene>
    <name evidence="2" type="ORF">AB1Y20_008974</name>
</gene>
<keyword evidence="3" id="KW-1185">Reference proteome</keyword>
<comment type="caution">
    <text evidence="2">The sequence shown here is derived from an EMBL/GenBank/DDBJ whole genome shotgun (WGS) entry which is preliminary data.</text>
</comment>